<feature type="compositionally biased region" description="Basic residues" evidence="1">
    <location>
        <begin position="33"/>
        <end position="48"/>
    </location>
</feature>
<sequence length="562" mass="65605">MVDMAFKIENQLKKRGNSTWQKPSLGSSWRSNFVKKKYKKATTKPKIKQKQEMTSHGNQDDTKSMPPLEIVDDEEYTAQGELLVTRKALSMQVKEDDKVQQENNFHTRCHMQKKVLVSFPIEKYEDEVLCDVVPMQDGHLLLGQPWQFDRHMRRGECALKYRHPISCLDDMLDELHGVYVFFKIDLKSEYHQIRMKEDDEWKTTFKMKYGLYEWLVMPFGLTNAPIMGVLRKEKLFDNLKKCIFCTDKLVFLGFVMSAQIIEVDEEKIRVIQDWLSPTSVGHACNFHGLASFYRRQAKSRVQPHGLYTPLPIPSKPWIDISMDFVLGLPRSKCGRDSIFVVVDRFSKMAHFIPYHKIDDASHVVDCSTEKFHSQTDGQVEVVNRTLPTLLRAIIKRDIKTWEECLPHIEFAYNRTIHSATKFSPFEIVYGWVAYAERKIFDTRRSKLLLRGDGPFQVLERINDNAYKLDFSDEYNVSATFNITDLSFFDVDDDFRTNHFQDEGNDEGTTNKWNKDLIQVPIGPIIKTRAKKFKETLNGLIHNIWAKVNSWKPKEDVLHVPQG</sequence>
<dbReference type="InterPro" id="IPR012337">
    <property type="entry name" value="RNaseH-like_sf"/>
</dbReference>
<feature type="domain" description="Tf2-1-like SH3-like" evidence="3">
    <location>
        <begin position="437"/>
        <end position="486"/>
    </location>
</feature>
<dbReference type="PANTHER" id="PTHR35046">
    <property type="entry name" value="ZINC KNUCKLE (CCHC-TYPE) FAMILY PROTEIN"/>
    <property type="match status" value="1"/>
</dbReference>
<dbReference type="GO" id="GO:0003676">
    <property type="term" value="F:nucleic acid binding"/>
    <property type="evidence" value="ECO:0007669"/>
    <property type="project" value="InterPro"/>
</dbReference>
<organism evidence="4">
    <name type="scientific">Vitis vinifera</name>
    <name type="common">Grape</name>
    <dbReference type="NCBI Taxonomy" id="29760"/>
    <lineage>
        <taxon>Eukaryota</taxon>
        <taxon>Viridiplantae</taxon>
        <taxon>Streptophyta</taxon>
        <taxon>Embryophyta</taxon>
        <taxon>Tracheophyta</taxon>
        <taxon>Spermatophyta</taxon>
        <taxon>Magnoliopsida</taxon>
        <taxon>eudicotyledons</taxon>
        <taxon>Gunneridae</taxon>
        <taxon>Pentapetalae</taxon>
        <taxon>rosids</taxon>
        <taxon>Vitales</taxon>
        <taxon>Vitaceae</taxon>
        <taxon>Viteae</taxon>
        <taxon>Vitis</taxon>
    </lineage>
</organism>
<dbReference type="InterPro" id="IPR056924">
    <property type="entry name" value="SH3_Tf2-1"/>
</dbReference>
<reference evidence="4" key="1">
    <citation type="journal article" date="2007" name="PLoS ONE">
        <title>The first genome sequence of an elite grapevine cultivar (Pinot noir Vitis vinifera L.): coping with a highly heterozygous genome.</title>
        <authorList>
            <person name="Velasco R."/>
            <person name="Zharkikh A."/>
            <person name="Troggio M."/>
            <person name="Cartwright D.A."/>
            <person name="Cestaro A."/>
            <person name="Pruss D."/>
            <person name="Pindo M."/>
            <person name="FitzGerald L.M."/>
            <person name="Vezzulli S."/>
            <person name="Reid J."/>
            <person name="Malacarne G."/>
            <person name="Iliev D."/>
            <person name="Coppola G."/>
            <person name="Wardell B."/>
            <person name="Micheletti D."/>
            <person name="Macalma T."/>
            <person name="Facci M."/>
            <person name="Mitchell J.T."/>
            <person name="Perazzolli M."/>
            <person name="Eldredge G."/>
            <person name="Gatto P."/>
            <person name="Oyzerski R."/>
            <person name="Moretto M."/>
            <person name="Gutin N."/>
            <person name="Stefanini M."/>
            <person name="Chen Y."/>
            <person name="Segala C."/>
            <person name="Davenport C."/>
            <person name="Dematte L."/>
            <person name="Mraz A."/>
            <person name="Battilana J."/>
            <person name="Stormo K."/>
            <person name="Costa F."/>
            <person name="Tao Q."/>
            <person name="Si-Ammour A."/>
            <person name="Harkins T."/>
            <person name="Lackey A."/>
            <person name="Perbost C."/>
            <person name="Taillon B."/>
            <person name="Stella A."/>
            <person name="Solovyev V."/>
            <person name="Fawcett J.A."/>
            <person name="Sterck L."/>
            <person name="Vandepoele K."/>
            <person name="Grando S.M."/>
            <person name="Toppo S."/>
            <person name="Moser C."/>
            <person name="Lanchbury J."/>
            <person name="Bogden R."/>
            <person name="Skolnick M."/>
            <person name="Sgaramella V."/>
            <person name="Bhatnagar S.K."/>
            <person name="Fontana P."/>
            <person name="Gutin A."/>
            <person name="Van de Peer Y."/>
            <person name="Salamini F."/>
            <person name="Viola R."/>
        </authorList>
    </citation>
    <scope>NUCLEOTIDE SEQUENCE</scope>
</reference>
<accession>A5C937</accession>
<proteinExistence type="predicted"/>
<dbReference type="Gene3D" id="3.10.10.10">
    <property type="entry name" value="HIV Type 1 Reverse Transcriptase, subunit A, domain 1"/>
    <property type="match status" value="1"/>
</dbReference>
<dbReference type="Gene3D" id="3.30.70.270">
    <property type="match status" value="1"/>
</dbReference>
<dbReference type="Pfam" id="PF24626">
    <property type="entry name" value="SH3_Tf2-1"/>
    <property type="match status" value="1"/>
</dbReference>
<dbReference type="InterPro" id="IPR000477">
    <property type="entry name" value="RT_dom"/>
</dbReference>
<dbReference type="SUPFAM" id="SSF56672">
    <property type="entry name" value="DNA/RNA polymerases"/>
    <property type="match status" value="1"/>
</dbReference>
<dbReference type="Gene3D" id="3.30.420.10">
    <property type="entry name" value="Ribonuclease H-like superfamily/Ribonuclease H"/>
    <property type="match status" value="2"/>
</dbReference>
<evidence type="ECO:0000313" key="4">
    <source>
        <dbReference type="EMBL" id="CAN64347.1"/>
    </source>
</evidence>
<feature type="domain" description="Reverse transcriptase" evidence="2">
    <location>
        <begin position="163"/>
        <end position="243"/>
    </location>
</feature>
<evidence type="ECO:0000259" key="2">
    <source>
        <dbReference type="Pfam" id="PF00078"/>
    </source>
</evidence>
<dbReference type="AlphaFoldDB" id="A5C937"/>
<protein>
    <submittedName>
        <fullName evidence="4">Uncharacterized protein</fullName>
    </submittedName>
</protein>
<feature type="region of interest" description="Disordered" evidence="1">
    <location>
        <begin position="13"/>
        <end position="66"/>
    </location>
</feature>
<dbReference type="InterPro" id="IPR043128">
    <property type="entry name" value="Rev_trsase/Diguanyl_cyclase"/>
</dbReference>
<feature type="compositionally biased region" description="Polar residues" evidence="1">
    <location>
        <begin position="17"/>
        <end position="31"/>
    </location>
</feature>
<feature type="compositionally biased region" description="Basic and acidic residues" evidence="1">
    <location>
        <begin position="49"/>
        <end position="63"/>
    </location>
</feature>
<evidence type="ECO:0000259" key="3">
    <source>
        <dbReference type="Pfam" id="PF24626"/>
    </source>
</evidence>
<dbReference type="InterPro" id="IPR036397">
    <property type="entry name" value="RNaseH_sf"/>
</dbReference>
<gene>
    <name evidence="4" type="ORF">VITISV_000906</name>
</gene>
<dbReference type="SUPFAM" id="SSF53098">
    <property type="entry name" value="Ribonuclease H-like"/>
    <property type="match status" value="1"/>
</dbReference>
<dbReference type="EMBL" id="AM486584">
    <property type="protein sequence ID" value="CAN64347.1"/>
    <property type="molecule type" value="Genomic_DNA"/>
</dbReference>
<dbReference type="Pfam" id="PF00078">
    <property type="entry name" value="RVT_1"/>
    <property type="match status" value="1"/>
</dbReference>
<dbReference type="PANTHER" id="PTHR35046:SF9">
    <property type="entry name" value="RNA-DIRECTED DNA POLYMERASE"/>
    <property type="match status" value="1"/>
</dbReference>
<evidence type="ECO:0000256" key="1">
    <source>
        <dbReference type="SAM" id="MobiDB-lite"/>
    </source>
</evidence>
<dbReference type="CDD" id="cd01647">
    <property type="entry name" value="RT_LTR"/>
    <property type="match status" value="1"/>
</dbReference>
<name>A5C937_VITVI</name>
<dbReference type="InterPro" id="IPR043502">
    <property type="entry name" value="DNA/RNA_pol_sf"/>
</dbReference>